<proteinExistence type="predicted"/>
<accession>A0A8J4YP66</accession>
<keyword evidence="3" id="KW-1185">Reference proteome</keyword>
<protein>
    <submittedName>
        <fullName evidence="2">Uncharacterized protein</fullName>
    </submittedName>
</protein>
<reference evidence="2" key="1">
    <citation type="submission" date="2020-07" db="EMBL/GenBank/DDBJ databases">
        <title>The High-quality genome of the commercially important snow crab, Chionoecetes opilio.</title>
        <authorList>
            <person name="Jeong J.-H."/>
            <person name="Ryu S."/>
        </authorList>
    </citation>
    <scope>NUCLEOTIDE SEQUENCE</scope>
    <source>
        <strain evidence="2">MADBK_172401_WGS</strain>
        <tissue evidence="2">Digestive gland</tissue>
    </source>
</reference>
<evidence type="ECO:0000313" key="3">
    <source>
        <dbReference type="Proteomes" id="UP000770661"/>
    </source>
</evidence>
<gene>
    <name evidence="2" type="ORF">GWK47_035974</name>
</gene>
<sequence length="108" mass="12004">MSEFKKQKIMDTSQEEGHVVKAEDNSEMTPRKTIKKILEPVADTAIPTMAFLLLDPTKMQNEGTDSSYHDKLRDAFQVGRCQGAQLLLEGDHAETESPLLLVGVVESD</sequence>
<dbReference type="Proteomes" id="UP000770661">
    <property type="component" value="Unassembled WGS sequence"/>
</dbReference>
<comment type="caution">
    <text evidence="2">The sequence shown here is derived from an EMBL/GenBank/DDBJ whole genome shotgun (WGS) entry which is preliminary data.</text>
</comment>
<dbReference type="AlphaFoldDB" id="A0A8J4YP66"/>
<feature type="region of interest" description="Disordered" evidence="1">
    <location>
        <begin position="1"/>
        <end position="28"/>
    </location>
</feature>
<dbReference type="EMBL" id="JACEEZ010004052">
    <property type="protein sequence ID" value="KAG0726711.1"/>
    <property type="molecule type" value="Genomic_DNA"/>
</dbReference>
<name>A0A8J4YP66_CHIOP</name>
<evidence type="ECO:0000313" key="2">
    <source>
        <dbReference type="EMBL" id="KAG0726711.1"/>
    </source>
</evidence>
<organism evidence="2 3">
    <name type="scientific">Chionoecetes opilio</name>
    <name type="common">Atlantic snow crab</name>
    <name type="synonym">Cancer opilio</name>
    <dbReference type="NCBI Taxonomy" id="41210"/>
    <lineage>
        <taxon>Eukaryota</taxon>
        <taxon>Metazoa</taxon>
        <taxon>Ecdysozoa</taxon>
        <taxon>Arthropoda</taxon>
        <taxon>Crustacea</taxon>
        <taxon>Multicrustacea</taxon>
        <taxon>Malacostraca</taxon>
        <taxon>Eumalacostraca</taxon>
        <taxon>Eucarida</taxon>
        <taxon>Decapoda</taxon>
        <taxon>Pleocyemata</taxon>
        <taxon>Brachyura</taxon>
        <taxon>Eubrachyura</taxon>
        <taxon>Majoidea</taxon>
        <taxon>Majidae</taxon>
        <taxon>Chionoecetes</taxon>
    </lineage>
</organism>
<feature type="compositionally biased region" description="Basic and acidic residues" evidence="1">
    <location>
        <begin position="1"/>
        <end position="24"/>
    </location>
</feature>
<evidence type="ECO:0000256" key="1">
    <source>
        <dbReference type="SAM" id="MobiDB-lite"/>
    </source>
</evidence>